<evidence type="ECO:0000313" key="4">
    <source>
        <dbReference type="EMBL" id="NBC41697.1"/>
    </source>
</evidence>
<name>A0A7X4YCG3_9BACT</name>
<dbReference type="InterPro" id="IPR013783">
    <property type="entry name" value="Ig-like_fold"/>
</dbReference>
<organism evidence="4 5">
    <name type="scientific">Corallococcus exiguus</name>
    <dbReference type="NCBI Taxonomy" id="83462"/>
    <lineage>
        <taxon>Bacteria</taxon>
        <taxon>Pseudomonadati</taxon>
        <taxon>Myxococcota</taxon>
        <taxon>Myxococcia</taxon>
        <taxon>Myxococcales</taxon>
        <taxon>Cystobacterineae</taxon>
        <taxon>Myxococcaceae</taxon>
        <taxon>Corallococcus</taxon>
    </lineage>
</organism>
<comment type="caution">
    <text evidence="4">The sequence shown here is derived from an EMBL/GenBank/DDBJ whole genome shotgun (WGS) entry which is preliminary data.</text>
</comment>
<gene>
    <name evidence="4" type="ORF">GTZ93_17985</name>
</gene>
<evidence type="ECO:0000256" key="1">
    <source>
        <dbReference type="SAM" id="MobiDB-lite"/>
    </source>
</evidence>
<keyword evidence="2" id="KW-0732">Signal</keyword>
<proteinExistence type="predicted"/>
<dbReference type="PROSITE" id="PS50093">
    <property type="entry name" value="PKD"/>
    <property type="match status" value="1"/>
</dbReference>
<dbReference type="InterPro" id="IPR000601">
    <property type="entry name" value="PKD_dom"/>
</dbReference>
<dbReference type="CDD" id="cd00146">
    <property type="entry name" value="PKD"/>
    <property type="match status" value="1"/>
</dbReference>
<feature type="signal peptide" evidence="2">
    <location>
        <begin position="1"/>
        <end position="28"/>
    </location>
</feature>
<accession>A0A7X4YCG3</accession>
<evidence type="ECO:0000313" key="5">
    <source>
        <dbReference type="Proteomes" id="UP000537825"/>
    </source>
</evidence>
<dbReference type="RefSeq" id="WP_139914897.1">
    <property type="nucleotide sequence ID" value="NZ_CBCSLE010000008.1"/>
</dbReference>
<feature type="region of interest" description="Disordered" evidence="1">
    <location>
        <begin position="26"/>
        <end position="47"/>
    </location>
</feature>
<dbReference type="AlphaFoldDB" id="A0A7X4YCG3"/>
<dbReference type="Pfam" id="PF07603">
    <property type="entry name" value="Lcl_C"/>
    <property type="match status" value="1"/>
</dbReference>
<dbReference type="InterPro" id="IPR011460">
    <property type="entry name" value="Lcl_C"/>
</dbReference>
<feature type="chain" id="PRO_5031322587" evidence="2">
    <location>
        <begin position="29"/>
        <end position="984"/>
    </location>
</feature>
<feature type="domain" description="PKD" evidence="3">
    <location>
        <begin position="428"/>
        <end position="482"/>
    </location>
</feature>
<dbReference type="SUPFAM" id="SSF49299">
    <property type="entry name" value="PKD domain"/>
    <property type="match status" value="1"/>
</dbReference>
<reference evidence="4 5" key="1">
    <citation type="submission" date="2020-01" db="EMBL/GenBank/DDBJ databases">
        <title>The draft genome sequence of Corallococcus exiguus DSM 14696.</title>
        <authorList>
            <person name="Zhang X."/>
            <person name="Zhu H."/>
        </authorList>
    </citation>
    <scope>NUCLEOTIDE SEQUENCE [LARGE SCALE GENOMIC DNA]</scope>
    <source>
        <strain evidence="4 5">DSM 14696</strain>
    </source>
</reference>
<protein>
    <submittedName>
        <fullName evidence="4">DUF1566 domain-containing protein</fullName>
    </submittedName>
</protein>
<dbReference type="Proteomes" id="UP000537825">
    <property type="component" value="Unassembled WGS sequence"/>
</dbReference>
<dbReference type="InterPro" id="IPR035986">
    <property type="entry name" value="PKD_dom_sf"/>
</dbReference>
<dbReference type="Gene3D" id="2.60.40.10">
    <property type="entry name" value="Immunoglobulins"/>
    <property type="match status" value="1"/>
</dbReference>
<dbReference type="EMBL" id="JAAAPK010000004">
    <property type="protein sequence ID" value="NBC41697.1"/>
    <property type="molecule type" value="Genomic_DNA"/>
</dbReference>
<keyword evidence="5" id="KW-1185">Reference proteome</keyword>
<sequence length="984" mass="104583">MSTSPPLWRSVPLAVLLLVAAGCHSVQDTPEPTPSPPTRSGLTGGSGDWYTDLDVSDEGSLPSPLDVMDWMDKGGDLFDFLKDVSACMDTGFNKSGCSGKDIVWKGSCMLLGWQLGDMLLFDPGIPFEDICNGDPPLKCCKYSPSEDSCHSAFNSERPINCEGNPSATSAVSFGPCLPLTRYPGDPGCLCDYIPQCTASGALMARSVTPPGVEAWRGNQLGVMLARAVEQGPSALFRQSPGDFVDYVSFVGTQAHQQVLLQSAPFAKPDAFPEGYPLSADYHANDNDPDARYLRGLVTLAVQRVYSGIPNLYARWNAVAARNWTEPEAAAYLAQVPDPDAVLESCVGNFGLRMLQRADPVRYRLLTVPLAGETEPDCRAGWRGGAALGSAPSITATTTVAGATVTLSPDITDPDAARNASGRYAVRLDWGDGRVEGRLYTVAVPASHAWSHTYEHAGSYTVTARVLNTSGLMGETTVPVSVTQGSGVPVARSVARVRFDLEATVTAGTHGYVRVEAFATDVQGKVHALGAHWAALSGAYNTTVTAPLSGWLTNRSLKDIRSLSLKPFHYDSNQVALRELRLKGVTLELHASPGMAPATASYALTNRDVKIHAAGAPVPTSPLMEPATGQLKLPLTSAEIVIDLPAPGVPPDAALAYGCRPVYGSEAPLMRSAQGGCEDIDSGLVFAVIPARMNWHDAVWDSALAGSPEPDVHDHGRINDFPGGYRVTQGPDLSPSAYCHDLDQGGFSDWRLPTEEELLKVASGARAGAYFPYAMGYAWTSTNWDATTAVLRDLPSAARGYGNKSTAQHLAVCVRSAPPPAQHVCRVPADGGQTFLTEAGGCRDTRTGGRVWSKAFVAPRSWHAAVWGSELPGNAQPDLQDSGRMNDYAGGVVPANPDASTENLCHDLVEGGFSDWRLPTDSELRAVRGTSLAAAYFAFDTADYFWSSSTWSSPTTTALGIHLTSGGNSFSLKTAPQRVVCVRTP</sequence>
<evidence type="ECO:0000256" key="2">
    <source>
        <dbReference type="SAM" id="SignalP"/>
    </source>
</evidence>
<evidence type="ECO:0000259" key="3">
    <source>
        <dbReference type="PROSITE" id="PS50093"/>
    </source>
</evidence>